<protein>
    <submittedName>
        <fullName evidence="2">(California timema) hypothetical protein</fullName>
    </submittedName>
</protein>
<name>A0A7R9IUU1_TIMCA</name>
<proteinExistence type="predicted"/>
<reference evidence="2" key="1">
    <citation type="submission" date="2020-11" db="EMBL/GenBank/DDBJ databases">
        <authorList>
            <person name="Tran Van P."/>
        </authorList>
    </citation>
    <scope>NUCLEOTIDE SEQUENCE</scope>
</reference>
<dbReference type="EMBL" id="OE179083">
    <property type="protein sequence ID" value="CAD7567387.1"/>
    <property type="molecule type" value="Genomic_DNA"/>
</dbReference>
<dbReference type="AlphaFoldDB" id="A0A7R9IUU1"/>
<sequence>MRWVTSTPPHPLCPYDSPGSETGCISAKQRERERTKSAVRKREKPYKDNHPQCTLPGSNSNPSAFGSHVQHESSALDHAATGLTYGTGPPREKRPPATRRVCPALRSHRMTWALNYYPSPQTAPPPHLFLIYVRQTFIFLRASRLKGISQSRTKNVVLQQVNTRSHIPPCKCTLICVEGEWKTFLEKTLSTPDQDSNLDLPGIGSLAYYRSYAFDHVGTEEVRMQQPPPPTQKCYSKGHQFGVHDLSNRANTPPPPLSHPLIVSTERSPDPKHYIIHLPFHRLRTKVKGRSGVMRNGESRARVLTHSLVPILKGRGEEERGREFLRL</sequence>
<accession>A0A7R9IUU1</accession>
<feature type="compositionally biased region" description="Polar residues" evidence="1">
    <location>
        <begin position="51"/>
        <end position="64"/>
    </location>
</feature>
<feature type="region of interest" description="Disordered" evidence="1">
    <location>
        <begin position="1"/>
        <end position="73"/>
    </location>
</feature>
<gene>
    <name evidence="2" type="ORF">TCMB3V08_LOCUS189</name>
</gene>
<evidence type="ECO:0000313" key="2">
    <source>
        <dbReference type="EMBL" id="CAD7567387.1"/>
    </source>
</evidence>
<organism evidence="2">
    <name type="scientific">Timema californicum</name>
    <name type="common">California timema</name>
    <name type="synonym">Walking stick</name>
    <dbReference type="NCBI Taxonomy" id="61474"/>
    <lineage>
        <taxon>Eukaryota</taxon>
        <taxon>Metazoa</taxon>
        <taxon>Ecdysozoa</taxon>
        <taxon>Arthropoda</taxon>
        <taxon>Hexapoda</taxon>
        <taxon>Insecta</taxon>
        <taxon>Pterygota</taxon>
        <taxon>Neoptera</taxon>
        <taxon>Polyneoptera</taxon>
        <taxon>Phasmatodea</taxon>
        <taxon>Timematodea</taxon>
        <taxon>Timematoidea</taxon>
        <taxon>Timematidae</taxon>
        <taxon>Timema</taxon>
    </lineage>
</organism>
<evidence type="ECO:0000256" key="1">
    <source>
        <dbReference type="SAM" id="MobiDB-lite"/>
    </source>
</evidence>